<protein>
    <recommendedName>
        <fullName evidence="7">D-lactate dehydrogenase (cytochrome)</fullName>
        <ecNumber evidence="7">1.1.2.4</ecNumber>
    </recommendedName>
</protein>
<comment type="cofactor">
    <cofactor evidence="1">
        <name>FAD</name>
        <dbReference type="ChEBI" id="CHEBI:57692"/>
    </cofactor>
</comment>
<keyword evidence="6" id="KW-0560">Oxidoreductase</keyword>
<dbReference type="GO" id="GO:0071949">
    <property type="term" value="F:FAD binding"/>
    <property type="evidence" value="ECO:0007669"/>
    <property type="project" value="InterPro"/>
</dbReference>
<dbReference type="PANTHER" id="PTHR11748">
    <property type="entry name" value="D-LACTATE DEHYDROGENASE"/>
    <property type="match status" value="1"/>
</dbReference>
<dbReference type="EC" id="1.1.2.4" evidence="7"/>
<dbReference type="EMBL" id="KY454638">
    <property type="protein sequence ID" value="AVE25545.1"/>
    <property type="molecule type" value="Genomic_DNA"/>
</dbReference>
<dbReference type="Gene3D" id="3.30.70.2740">
    <property type="match status" value="1"/>
</dbReference>
<dbReference type="InterPro" id="IPR016166">
    <property type="entry name" value="FAD-bd_PCMH"/>
</dbReference>
<dbReference type="SUPFAM" id="SSF56176">
    <property type="entry name" value="FAD-binding/transporter-associated domain-like"/>
    <property type="match status" value="1"/>
</dbReference>
<name>A0A2L1KSS0_KLEPN</name>
<evidence type="ECO:0000256" key="6">
    <source>
        <dbReference type="ARBA" id="ARBA00023002"/>
    </source>
</evidence>
<dbReference type="GO" id="GO:0004458">
    <property type="term" value="F:D-lactate dehydrogenase (cytochrome) activity"/>
    <property type="evidence" value="ECO:0007669"/>
    <property type="project" value="UniProtKB-EC"/>
</dbReference>
<dbReference type="InterPro" id="IPR006094">
    <property type="entry name" value="Oxid_FAD_bind_N"/>
</dbReference>
<dbReference type="PROSITE" id="PS51387">
    <property type="entry name" value="FAD_PCMH"/>
    <property type="match status" value="1"/>
</dbReference>
<dbReference type="InterPro" id="IPR016169">
    <property type="entry name" value="FAD-bd_PCMH_sub2"/>
</dbReference>
<accession>A0A2L1KSS0</accession>
<dbReference type="GO" id="GO:1903457">
    <property type="term" value="P:lactate catabolic process"/>
    <property type="evidence" value="ECO:0007669"/>
    <property type="project" value="TreeGrafter"/>
</dbReference>
<evidence type="ECO:0000256" key="1">
    <source>
        <dbReference type="ARBA" id="ARBA00001974"/>
    </source>
</evidence>
<evidence type="ECO:0000256" key="5">
    <source>
        <dbReference type="ARBA" id="ARBA00022946"/>
    </source>
</evidence>
<dbReference type="Pfam" id="PF01565">
    <property type="entry name" value="FAD_binding_4"/>
    <property type="match status" value="1"/>
</dbReference>
<dbReference type="FunFam" id="3.30.70.2740:FF:000001">
    <property type="entry name" value="D-lactate dehydrogenase mitochondrial"/>
    <property type="match status" value="1"/>
</dbReference>
<dbReference type="InterPro" id="IPR016171">
    <property type="entry name" value="Vanillyl_alc_oxidase_C-sub2"/>
</dbReference>
<proteinExistence type="inferred from homology"/>
<evidence type="ECO:0000256" key="3">
    <source>
        <dbReference type="ARBA" id="ARBA00022630"/>
    </source>
</evidence>
<organism evidence="9">
    <name type="scientific">Klebsiella pneumoniae</name>
    <dbReference type="NCBI Taxonomy" id="573"/>
    <lineage>
        <taxon>Bacteria</taxon>
        <taxon>Pseudomonadati</taxon>
        <taxon>Pseudomonadota</taxon>
        <taxon>Gammaproteobacteria</taxon>
        <taxon>Enterobacterales</taxon>
        <taxon>Enterobacteriaceae</taxon>
        <taxon>Klebsiella/Raoultella group</taxon>
        <taxon>Klebsiella</taxon>
        <taxon>Klebsiella pneumoniae complex</taxon>
    </lineage>
</organism>
<dbReference type="Gene3D" id="3.30.465.10">
    <property type="match status" value="1"/>
</dbReference>
<gene>
    <name evidence="9" type="ORF">ICEKp14_0020</name>
</gene>
<keyword evidence="4" id="KW-0274">FAD</keyword>
<dbReference type="Gene3D" id="1.10.45.10">
    <property type="entry name" value="Vanillyl-alcohol Oxidase, Chain A, domain 4"/>
    <property type="match status" value="1"/>
</dbReference>
<dbReference type="AlphaFoldDB" id="A0A2L1KSS0"/>
<evidence type="ECO:0000256" key="4">
    <source>
        <dbReference type="ARBA" id="ARBA00022827"/>
    </source>
</evidence>
<dbReference type="GO" id="GO:0008720">
    <property type="term" value="F:D-lactate dehydrogenase (NAD+) activity"/>
    <property type="evidence" value="ECO:0007669"/>
    <property type="project" value="TreeGrafter"/>
</dbReference>
<evidence type="ECO:0000313" key="9">
    <source>
        <dbReference type="EMBL" id="AVE25545.1"/>
    </source>
</evidence>
<keyword evidence="3" id="KW-0285">Flavoprotein</keyword>
<evidence type="ECO:0000256" key="7">
    <source>
        <dbReference type="ARBA" id="ARBA00038897"/>
    </source>
</evidence>
<comment type="similarity">
    <text evidence="2">Belongs to the FAD-binding oxidoreductase/transferase type 4 family.</text>
</comment>
<dbReference type="InterPro" id="IPR036318">
    <property type="entry name" value="FAD-bd_PCMH-like_sf"/>
</dbReference>
<sequence>MNMSVIEKLQEKFGDHFHTEPTFREQFCQAPTGITLSPPDGVVIVRNEQDIVDIVTFCSVEGLPMIPSGARTSIEGQINAPQGGICIDCSEMNAITDISIKDMTATIQPGVTREQLNEALRGTGLFFSVDPGANASIGGMAATRASGTNSVRYGTMATNVRAARLVMVDGSIANIGSRAVKSAMGLDLLSLAIGSEGTLGIFSELTVKLHPLPEVILSGVCAFDSVENAVRAVTDTLKSALPIARIELLNVSAVRACNAYSKLGLSEKPHLFVELHVNSLSMPGNIALFEEHVHRYGGEVQLSSHPEEREALWVARHDAWWAFHAFYEGCQGIPTDICVPLSCLSACISATETDIANTGLKAPLIGHVGDGNFHLLLMLREGEEETPVIQGFLSRLAERALSYGGTISGEHGVGQGKIKWMSVQHGTALHLMKAIKSALDPHNIMNPAKMY</sequence>
<dbReference type="Pfam" id="PF02913">
    <property type="entry name" value="FAD-oxidase_C"/>
    <property type="match status" value="1"/>
</dbReference>
<dbReference type="InterPro" id="IPR004113">
    <property type="entry name" value="FAD-bd_oxidored_4_C"/>
</dbReference>
<dbReference type="FunFam" id="1.10.45.10:FF:000001">
    <property type="entry name" value="D-lactate dehydrogenase mitochondrial"/>
    <property type="match status" value="1"/>
</dbReference>
<reference evidence="9" key="1">
    <citation type="submission" date="2016-12" db="EMBL/GenBank/DDBJ databases">
        <title>Frequent emergence of pathogenic lineages of Klebsiella pneumoniae via mobilisation of yersiniabactin and colibactin.</title>
        <authorList>
            <person name="Lam M.M.C."/>
            <person name="Wick R.R."/>
            <person name="Wyres K.L."/>
            <person name="Gorrie C."/>
            <person name="Judd L."/>
            <person name="Jenney A."/>
            <person name="Holt K.E."/>
        </authorList>
    </citation>
    <scope>NUCLEOTIDE SEQUENCE</scope>
    <source>
        <strain evidence="9">16852116</strain>
    </source>
</reference>
<evidence type="ECO:0000259" key="8">
    <source>
        <dbReference type="PROSITE" id="PS51387"/>
    </source>
</evidence>
<dbReference type="SUPFAM" id="SSF55103">
    <property type="entry name" value="FAD-linked oxidases, C-terminal domain"/>
    <property type="match status" value="1"/>
</dbReference>
<feature type="domain" description="FAD-binding PCMH-type" evidence="8">
    <location>
        <begin position="35"/>
        <end position="212"/>
    </location>
</feature>
<evidence type="ECO:0000256" key="2">
    <source>
        <dbReference type="ARBA" id="ARBA00008000"/>
    </source>
</evidence>
<dbReference type="PANTHER" id="PTHR11748:SF111">
    <property type="entry name" value="D-LACTATE DEHYDROGENASE, MITOCHONDRIAL-RELATED"/>
    <property type="match status" value="1"/>
</dbReference>
<dbReference type="InterPro" id="IPR016164">
    <property type="entry name" value="FAD-linked_Oxase-like_C"/>
</dbReference>
<keyword evidence="5" id="KW-0809">Transit peptide</keyword>